<gene>
    <name evidence="2" type="ORF">ACO22_07516</name>
    <name evidence="3" type="ORF">ACO22_07517</name>
</gene>
<name>A0A1D2J4D9_PARBR</name>
<reference evidence="3 4" key="1">
    <citation type="submission" date="2016-06" db="EMBL/GenBank/DDBJ databases">
        <authorList>
            <person name="Kjaerup R.B."/>
            <person name="Dalgaard T.S."/>
            <person name="Juul-Madsen H.R."/>
        </authorList>
    </citation>
    <scope>NUCLEOTIDE SEQUENCE [LARGE SCALE GENOMIC DNA]</scope>
    <source>
        <strain evidence="3 4">Pb300</strain>
    </source>
</reference>
<protein>
    <submittedName>
        <fullName evidence="3">Uncharacterized protein</fullName>
    </submittedName>
</protein>
<dbReference type="VEuPathDB" id="FungiDB:PABG_05687"/>
<accession>A0A1D2J4D9</accession>
<evidence type="ECO:0000313" key="2">
    <source>
        <dbReference type="EMBL" id="ODH13181.1"/>
    </source>
</evidence>
<dbReference type="AlphaFoldDB" id="A0A1D2J4D9"/>
<comment type="caution">
    <text evidence="3">The sequence shown here is derived from an EMBL/GenBank/DDBJ whole genome shotgun (WGS) entry which is preliminary data.</text>
</comment>
<proteinExistence type="predicted"/>
<evidence type="ECO:0000313" key="4">
    <source>
        <dbReference type="Proteomes" id="UP000242814"/>
    </source>
</evidence>
<feature type="region of interest" description="Disordered" evidence="1">
    <location>
        <begin position="1"/>
        <end position="47"/>
    </location>
</feature>
<evidence type="ECO:0000256" key="1">
    <source>
        <dbReference type="SAM" id="MobiDB-lite"/>
    </source>
</evidence>
<dbReference type="EMBL" id="LZYO01000556">
    <property type="protein sequence ID" value="ODH13181.1"/>
    <property type="molecule type" value="Genomic_DNA"/>
</dbReference>
<sequence length="146" mass="16796">MIRPAHRQSEAAPASSQEHVGGDELEISNMNHAAEPSKQEDRSPAPGWLGECNEARLRIKESFLFAGYHLAARRQQTFARNLWCARPLDGRYKNEQSFRAYWDIGTEREQRNKSRIVGPDVAEQRVMMMQEFKRRFVCQFLSAAVG</sequence>
<dbReference type="EMBL" id="LZYO01000556">
    <property type="protein sequence ID" value="ODH13182.1"/>
    <property type="molecule type" value="Genomic_DNA"/>
</dbReference>
<dbReference type="Proteomes" id="UP000242814">
    <property type="component" value="Unassembled WGS sequence"/>
</dbReference>
<organism evidence="3 4">
    <name type="scientific">Paracoccidioides brasiliensis</name>
    <dbReference type="NCBI Taxonomy" id="121759"/>
    <lineage>
        <taxon>Eukaryota</taxon>
        <taxon>Fungi</taxon>
        <taxon>Dikarya</taxon>
        <taxon>Ascomycota</taxon>
        <taxon>Pezizomycotina</taxon>
        <taxon>Eurotiomycetes</taxon>
        <taxon>Eurotiomycetidae</taxon>
        <taxon>Onygenales</taxon>
        <taxon>Ajellomycetaceae</taxon>
        <taxon>Paracoccidioides</taxon>
    </lineage>
</organism>
<evidence type="ECO:0000313" key="3">
    <source>
        <dbReference type="EMBL" id="ODH13182.1"/>
    </source>
</evidence>